<dbReference type="Gene3D" id="1.20.58.360">
    <property type="entry name" value="Shigella T3SS effector IpaH defines"/>
    <property type="match status" value="1"/>
</dbReference>
<evidence type="ECO:0000256" key="4">
    <source>
        <dbReference type="ARBA" id="ARBA00022737"/>
    </source>
</evidence>
<dbReference type="RefSeq" id="WP_150797074.1">
    <property type="nucleotide sequence ID" value="NZ_CABVHU010000002.1"/>
</dbReference>
<comment type="PTM">
    <text evidence="6">Ubiquitinated in the presence of host E1 ubiquitin-activating enzyme, E2 ubiquitin-conjugating enzyme and ubiquitin.</text>
</comment>
<evidence type="ECO:0000256" key="5">
    <source>
        <dbReference type="ARBA" id="ARBA00023026"/>
    </source>
</evidence>
<proteinExistence type="inferred from homology"/>
<evidence type="ECO:0000256" key="1">
    <source>
        <dbReference type="ARBA" id="ARBA00000900"/>
    </source>
</evidence>
<dbReference type="InterPro" id="IPR029487">
    <property type="entry name" value="NEL_dom"/>
</dbReference>
<dbReference type="Pfam" id="PF20178">
    <property type="entry name" value="ToxA_N"/>
    <property type="match status" value="1"/>
</dbReference>
<keyword evidence="6" id="KW-0808">Transferase</keyword>
<keyword evidence="4" id="KW-0677">Repeat</keyword>
<dbReference type="OrthoDB" id="1467561at2"/>
<dbReference type="Gene3D" id="3.80.10.10">
    <property type="entry name" value="Ribonuclease Inhibitor"/>
    <property type="match status" value="1"/>
</dbReference>
<dbReference type="InterPro" id="IPR050216">
    <property type="entry name" value="LRR_domain-containing"/>
</dbReference>
<comment type="similarity">
    <text evidence="6">Belongs to the LRR-containing bacterial E3 ligase family.</text>
</comment>
<comment type="catalytic activity">
    <reaction evidence="1">
        <text>S-ubiquitinyl-[E2 ubiquitin-conjugating enzyme]-L-cysteine + [acceptor protein]-L-lysine = [E2 ubiquitin-conjugating enzyme]-L-cysteine + N(6)-ubiquitinyl-[acceptor protein]-L-lysine.</text>
        <dbReference type="EC" id="2.3.2.27"/>
    </reaction>
</comment>
<organism evidence="8 9">
    <name type="scientific">Pseudomonas fluorescens</name>
    <dbReference type="NCBI Taxonomy" id="294"/>
    <lineage>
        <taxon>Bacteria</taxon>
        <taxon>Pseudomonadati</taxon>
        <taxon>Pseudomonadota</taxon>
        <taxon>Gammaproteobacteria</taxon>
        <taxon>Pseudomonadales</taxon>
        <taxon>Pseudomonadaceae</taxon>
        <taxon>Pseudomonas</taxon>
    </lineage>
</organism>
<dbReference type="EC" id="2.3.2.27" evidence="2"/>
<sequence length="1752" mass="197549">MSESIMEKTPVDEPVEDEKGRHFDFIKSTIPECLVQASPPRRKVLRDTKPGVAQWYENSSTQQRTVLKTLMEADCHAQNEWDKTIAAVDCVATYAKPLLTTALAKAGIDLDVEKTWVRLYYPIDYKFFGIATGVNTGDVRSRTFSLLQAALHNFEAFEADERYFDEDSTFITEPDPQGRFEVVSSSLNISQFVTICRNLDIGGQYETYIKDFLYEGGTAHQQALSQAFIDSKKTAMKAAAYAALLKSDIELAHYEMLVELINEQDIVRDKSSRRPISYSPLRLMGYEIAECAVFFPTHANRYDTSYVIAWIPDDPEHPIKKYASFADFEGQLTHQLMYRPPGSRIDSARDALTDYQRFFSRFIGEKDRGGFFLRFTQKVLDAPSGIYWKDQVRGYLKYVSPASRLVGPIADRHWRHDPRENIDLHAELSLNFQWVGMAGIWTEMFRQKRRHMREDAQVLAVSTAAEDDITRERRLSNYLNIGMSVVGIAAFFVPPVGAALLLVTADQLLFQTIEGARELSQGDKEAGWAHITDVLENLATMAALAPVFHYTVSPFIEGLKSVTLPSGKTRLWKPDLKPYERNVELPANARPDKLGLHRHSGENILPLEGKHYALKEQPHSGTYRIKHPTREDAYQPVLNHNGNGAWHHEVEAPLEWSKHTLLRRLGHSVDAFTESEREHMLKVSGTHEDALRRMHVEGEPTPPMLTDTIARFQAYADAGEVGSQIRRGQLQNDLCGYAASLMVELPGWPRSKAIEAFEGPDSSSDSVQYGDSAAPASDVIRVSRAELMAGQLPERVLTFLSEEQIKRLVGQHVAPDQQALTLKTRLADHADQARARIFQSLSKEREELGTPRTQLIQRSFPSVSTPLANELLEEATPDELRQMKTTRRLPLRLAQKARLAQQAVRLSRAYEGLFLEALAAPDTESLVLHTLGKLLDEPGNLRIEVRDGAFTGAIRASVGPEDALERKVLVRTGGGQYEARDASDNHLHARDDLYASLQHALPDAQRRSLGLPQVNQGAELKALIQQQALARDELRSVLNMQAPRQPFFKPLTLLPDGRRGYPLSGRGQGIGEGIIEERVRRLYPDFVREEIDEFVAALNAQDDSPEDQLKQLKREYKQLDDSLQAWLRAPNEWSGVRDSPQYIREWGARIKIVRALKQAWQRTGPKDYDAYGNYRGQSIDLSDTSLQYQLRSLPALEANFDHVTRLRLNRSQFGNEVEGFLGHFRQLRALDLSSNPLTHLPAAIGDMPHLLELHVGNNQIMLTGPAIDSIKNLTRLKVLGMENNPLTLSPDVSRMPDLHIVNLSNTGLATWPTGTFALPRPRHFDLRLVDNPITGIPVVAPGSIRAEIVARTLISRDPPWLSPENLTTLRTYIESVGLNPDRGSPNSVMSDSSFWIKALPPEERATPELRGLKRDLWGAVADEFGSEAFFAEIQKLAGSSDTVAEYRTELADKVWRMLQAVAENTELRERLFKEALVPSTCVDSGAQLFNAMGVEVLVHEAYGLVSKDLVEAELVSLARGKSRLNELGRIARKRITDLMEQGRKLPEYDQDGGMIMQRDEEGNFVRSIDEVEIYLSYVTALAERLDLPWQSRSMLFEEEDVTSWMIEAAYRQVLALETGDDLTDLLLEQDFWSKHIQGANRQVFKHLRRRTHAALALQTAQKDWTQTSDPSARTQLRKTITALATTLGKQPADVPPGRVMTDEEYWAECEVINTETTTLLRKLTREAMARAKLQRVEMPFTVQSNTTLEHGE</sequence>
<name>A0A5E7AT72_PSEFL</name>
<dbReference type="PANTHER" id="PTHR48051:SF1">
    <property type="entry name" value="RAS SUPPRESSOR PROTEIN 1"/>
    <property type="match status" value="1"/>
</dbReference>
<feature type="active site" description="Glycyl thioester intermediate" evidence="6">
    <location>
        <position position="1481"/>
    </location>
</feature>
<dbReference type="PANTHER" id="PTHR48051">
    <property type="match status" value="1"/>
</dbReference>
<dbReference type="GO" id="GO:0016567">
    <property type="term" value="P:protein ubiquitination"/>
    <property type="evidence" value="ECO:0007669"/>
    <property type="project" value="InterPro"/>
</dbReference>
<dbReference type="InterPro" id="IPR032675">
    <property type="entry name" value="LRR_dom_sf"/>
</dbReference>
<evidence type="ECO:0000256" key="3">
    <source>
        <dbReference type="ARBA" id="ARBA00022614"/>
    </source>
</evidence>
<feature type="domain" description="NEL" evidence="7">
    <location>
        <begin position="1387"/>
        <end position="1735"/>
    </location>
</feature>
<dbReference type="SUPFAM" id="SSF52058">
    <property type="entry name" value="L domain-like"/>
    <property type="match status" value="1"/>
</dbReference>
<keyword evidence="6" id="KW-0964">Secreted</keyword>
<gene>
    <name evidence="8" type="ORF">PS833_01207</name>
</gene>
<evidence type="ECO:0000313" key="9">
    <source>
        <dbReference type="Proteomes" id="UP000409037"/>
    </source>
</evidence>
<dbReference type="Pfam" id="PF14496">
    <property type="entry name" value="NEL"/>
    <property type="match status" value="1"/>
</dbReference>
<keyword evidence="6" id="KW-1035">Host cytoplasm</keyword>
<accession>A0A5E7AT72</accession>
<evidence type="ECO:0000313" key="8">
    <source>
        <dbReference type="EMBL" id="VVN82588.1"/>
    </source>
</evidence>
<evidence type="ECO:0000256" key="2">
    <source>
        <dbReference type="ARBA" id="ARBA00012483"/>
    </source>
</evidence>
<evidence type="ECO:0000259" key="7">
    <source>
        <dbReference type="PROSITE" id="PS52053"/>
    </source>
</evidence>
<dbReference type="Proteomes" id="UP000409037">
    <property type="component" value="Unassembled WGS sequence"/>
</dbReference>
<evidence type="ECO:0000256" key="6">
    <source>
        <dbReference type="PROSITE-ProRule" id="PRU01398"/>
    </source>
</evidence>
<dbReference type="PROSITE" id="PS52053">
    <property type="entry name" value="NEL"/>
    <property type="match status" value="1"/>
</dbReference>
<dbReference type="SMART" id="SM00369">
    <property type="entry name" value="LRR_TYP"/>
    <property type="match status" value="2"/>
</dbReference>
<dbReference type="GO" id="GO:0061630">
    <property type="term" value="F:ubiquitin protein ligase activity"/>
    <property type="evidence" value="ECO:0007669"/>
    <property type="project" value="UniProtKB-EC"/>
</dbReference>
<keyword evidence="5" id="KW-0843">Virulence</keyword>
<keyword evidence="6" id="KW-0833">Ubl conjugation pathway</keyword>
<keyword evidence="6" id="KW-0832">Ubl conjugation</keyword>
<protein>
    <recommendedName>
        <fullName evidence="2">RING-type E3 ubiquitin transferase</fullName>
        <ecNumber evidence="2">2.3.2.27</ecNumber>
    </recommendedName>
</protein>
<dbReference type="InterPro" id="IPR003591">
    <property type="entry name" value="Leu-rich_rpt_typical-subtyp"/>
</dbReference>
<dbReference type="GO" id="GO:0005737">
    <property type="term" value="C:cytoplasm"/>
    <property type="evidence" value="ECO:0007669"/>
    <property type="project" value="TreeGrafter"/>
</dbReference>
<keyword evidence="3" id="KW-0433">Leucine-rich repeat</keyword>
<reference evidence="8 9" key="1">
    <citation type="submission" date="2019-09" db="EMBL/GenBank/DDBJ databases">
        <authorList>
            <person name="Chandra G."/>
            <person name="Truman W A."/>
        </authorList>
    </citation>
    <scope>NUCLEOTIDE SEQUENCE [LARGE SCALE GENOMIC DNA]</scope>
    <source>
        <strain evidence="8">PS833</strain>
    </source>
</reference>
<dbReference type="InterPro" id="IPR046673">
    <property type="entry name" value="ToxA_N"/>
</dbReference>
<dbReference type="EMBL" id="CABVHU010000002">
    <property type="protein sequence ID" value="VVN82588.1"/>
    <property type="molecule type" value="Genomic_DNA"/>
</dbReference>
<dbReference type="GO" id="GO:0005576">
    <property type="term" value="C:extracellular region"/>
    <property type="evidence" value="ECO:0007669"/>
    <property type="project" value="UniProtKB-UniRule"/>
</dbReference>